<dbReference type="OMA" id="VYVGCSI"/>
<dbReference type="GO" id="GO:0043248">
    <property type="term" value="P:proteasome assembly"/>
    <property type="evidence" value="ECO:0007669"/>
    <property type="project" value="InterPro"/>
</dbReference>
<keyword evidence="2" id="KW-1185">Reference proteome</keyword>
<dbReference type="VEuPathDB" id="FungiDB:SAPIO_CDS0534"/>
<dbReference type="Gene3D" id="3.30.230.100">
    <property type="match status" value="1"/>
</dbReference>
<dbReference type="OrthoDB" id="5407417at2759"/>
<dbReference type="Pfam" id="PF16093">
    <property type="entry name" value="PAC4"/>
    <property type="match status" value="1"/>
</dbReference>
<evidence type="ECO:0008006" key="3">
    <source>
        <dbReference type="Google" id="ProtNLM"/>
    </source>
</evidence>
<dbReference type="GeneID" id="27718686"/>
<comment type="caution">
    <text evidence="1">The sequence shown here is derived from an EMBL/GenBank/DDBJ whole genome shotgun (WGS) entry which is preliminary data.</text>
</comment>
<dbReference type="Proteomes" id="UP000028545">
    <property type="component" value="Unassembled WGS sequence"/>
</dbReference>
<reference evidence="1 2" key="1">
    <citation type="journal article" date="2014" name="Genome Announc.">
        <title>Draft genome sequence of the pathogenic fungus Scedosporium apiospermum.</title>
        <authorList>
            <person name="Vandeputte P."/>
            <person name="Ghamrawi S."/>
            <person name="Rechenmann M."/>
            <person name="Iltis A."/>
            <person name="Giraud S."/>
            <person name="Fleury M."/>
            <person name="Thornton C."/>
            <person name="Delhaes L."/>
            <person name="Meyer W."/>
            <person name="Papon N."/>
            <person name="Bouchara J.P."/>
        </authorList>
    </citation>
    <scope>NUCLEOTIDE SEQUENCE [LARGE SCALE GENOMIC DNA]</scope>
    <source>
        <strain evidence="1 2">IHEM 14462</strain>
    </source>
</reference>
<dbReference type="EMBL" id="JOWA01000022">
    <property type="protein sequence ID" value="KEZ46691.1"/>
    <property type="molecule type" value="Genomic_DNA"/>
</dbReference>
<dbReference type="RefSeq" id="XP_016646490.1">
    <property type="nucleotide sequence ID" value="XM_016783290.1"/>
</dbReference>
<organism evidence="1 2">
    <name type="scientific">Pseudallescheria apiosperma</name>
    <name type="common">Scedosporium apiospermum</name>
    <dbReference type="NCBI Taxonomy" id="563466"/>
    <lineage>
        <taxon>Eukaryota</taxon>
        <taxon>Fungi</taxon>
        <taxon>Dikarya</taxon>
        <taxon>Ascomycota</taxon>
        <taxon>Pezizomycotina</taxon>
        <taxon>Sordariomycetes</taxon>
        <taxon>Hypocreomycetidae</taxon>
        <taxon>Microascales</taxon>
        <taxon>Microascaceae</taxon>
        <taxon>Scedosporium</taxon>
    </lineage>
</organism>
<dbReference type="AlphaFoldDB" id="A0A084GH79"/>
<gene>
    <name evidence="1" type="ORF">SAPIO_CDS0534</name>
</gene>
<sequence length="145" mass="15830">MTGHTSEVIELSFPLPRALDTRIYAHLTIREKSIVVFVTTSTTDDLSTPPSMGSFKFNPNQPISTPIYTQESNLEFATRIAKLLARKTQLPTYVGSSLNLSNMGMGGTPEEEMEAFKKVIDVILSKTQHILKPSDATSVANGPSS</sequence>
<evidence type="ECO:0000313" key="2">
    <source>
        <dbReference type="Proteomes" id="UP000028545"/>
    </source>
</evidence>
<dbReference type="KEGG" id="sapo:SAPIO_CDS0534"/>
<dbReference type="InterPro" id="IPR032157">
    <property type="entry name" value="PAC4"/>
</dbReference>
<name>A0A084GH79_PSEDA</name>
<evidence type="ECO:0000313" key="1">
    <source>
        <dbReference type="EMBL" id="KEZ46691.1"/>
    </source>
</evidence>
<proteinExistence type="predicted"/>
<dbReference type="HOGENOM" id="CLU_108992_1_0_1"/>
<accession>A0A084GH79</accession>
<protein>
    <recommendedName>
        <fullName evidence="3">Proteasome assembly chaperone 3</fullName>
    </recommendedName>
</protein>